<evidence type="ECO:0000256" key="1">
    <source>
        <dbReference type="ARBA" id="ARBA00012513"/>
    </source>
</evidence>
<feature type="region of interest" description="Disordered" evidence="10">
    <location>
        <begin position="657"/>
        <end position="716"/>
    </location>
</feature>
<evidence type="ECO:0000256" key="2">
    <source>
        <dbReference type="ARBA" id="ARBA00022527"/>
    </source>
</evidence>
<dbReference type="Proteomes" id="UP000567179">
    <property type="component" value="Unassembled WGS sequence"/>
</dbReference>
<feature type="compositionally biased region" description="Low complexity" evidence="10">
    <location>
        <begin position="773"/>
        <end position="785"/>
    </location>
</feature>
<feature type="domain" description="Protein kinase" evidence="11">
    <location>
        <begin position="182"/>
        <end position="442"/>
    </location>
</feature>
<keyword evidence="5" id="KW-0418">Kinase</keyword>
<evidence type="ECO:0000256" key="8">
    <source>
        <dbReference type="ARBA" id="ARBA00048679"/>
    </source>
</evidence>
<evidence type="ECO:0000256" key="6">
    <source>
        <dbReference type="ARBA" id="ARBA00022840"/>
    </source>
</evidence>
<keyword evidence="4 9" id="KW-0547">Nucleotide-binding</keyword>
<reference evidence="12 13" key="1">
    <citation type="journal article" date="2020" name="ISME J.">
        <title>Uncovering the hidden diversity of litter-decomposition mechanisms in mushroom-forming fungi.</title>
        <authorList>
            <person name="Floudas D."/>
            <person name="Bentzer J."/>
            <person name="Ahren D."/>
            <person name="Johansson T."/>
            <person name="Persson P."/>
            <person name="Tunlid A."/>
        </authorList>
    </citation>
    <scope>NUCLEOTIDE SEQUENCE [LARGE SCALE GENOMIC DNA]</scope>
    <source>
        <strain evidence="12 13">CBS 101986</strain>
    </source>
</reference>
<evidence type="ECO:0000256" key="10">
    <source>
        <dbReference type="SAM" id="MobiDB-lite"/>
    </source>
</evidence>
<evidence type="ECO:0000256" key="5">
    <source>
        <dbReference type="ARBA" id="ARBA00022777"/>
    </source>
</evidence>
<keyword evidence="6 9" id="KW-0067">ATP-binding</keyword>
<dbReference type="PROSITE" id="PS00108">
    <property type="entry name" value="PROTEIN_KINASE_ST"/>
    <property type="match status" value="1"/>
</dbReference>
<feature type="binding site" evidence="9">
    <location>
        <position position="211"/>
    </location>
    <ligand>
        <name>ATP</name>
        <dbReference type="ChEBI" id="CHEBI:30616"/>
    </ligand>
</feature>
<dbReference type="SUPFAM" id="SSF56112">
    <property type="entry name" value="Protein kinase-like (PK-like)"/>
    <property type="match status" value="1"/>
</dbReference>
<feature type="compositionally biased region" description="Low complexity" evidence="10">
    <location>
        <begin position="85"/>
        <end position="95"/>
    </location>
</feature>
<evidence type="ECO:0000259" key="11">
    <source>
        <dbReference type="PROSITE" id="PS50011"/>
    </source>
</evidence>
<dbReference type="InterPro" id="IPR011009">
    <property type="entry name" value="Kinase-like_dom_sf"/>
</dbReference>
<sequence>MSLAIDNDLLQVPMSTTNSESQSSPRRSESPSRDSSISKSSSSRFRFGRRPSFMQDPEPTKATQKHHAHGPLHDLKRFLNHHIPHSNSHPSHSNPQTPVEGAPALFPPHPQHNHTRKSSSGSPVLPPVVVTPKSVKQSKDRTPPSPRSPGREGSIHSTHSSKHPHIVSLHDATQAHLSKKYGKWGRILGSGAGGTVRLIKGKNNGAIFAVKEFRPKRSGESEKEYQKKVTAEFCVGSTLKHANIINTVDIVFDHGHYYEVMEYAPFDLFSVVMSGKMCRPEIYCVFRQICDGVEYLHEMGLAHRDLKLDNCVMTAENVVKLIDFGTATVFHYPGKAHTPATGIVGSDPYLAPEVLNGDSYDPRKTDVWSLAIIFLCMVLRRFPWKIPDPKTDLSFKAFVNAHPDLSVKPKLRGPSAKPALLAPPEEGDARRLPTRGATMPHISSDNSASLAAPAPPRQQRSATNPHDAEYPPSSATNSSAGSSETTSLLTDAYSDSQSTALTYPPSRFVSSGPDDTTAQQGGSAATLTAGGDLDYFAQSPHHAPRHSASATEFTPHPPSRPMTRKGEEEMDPSVLIYPRPGNSTESLPLSPYTPVAVGALIPDPSVGYAAFAVGHVSDADLLTPTAHPSVAAGLSVGLAAVGSTGNIMHRPAALRAASEGHLARSGSTASASRRRPRAAGELLLDDTDSSSGSSLTDSHIIEDEEESPGEGGICEDCDSVEGQAVRLAGLAVGDSGDNTETPTLSTMQPCIPQTPQAAPRESISVLTPHPELQQPQSPVVTSPTSPASPNPPKRRLVRSDSVATFHGGGSESIFRLLPRETRSALRRMLYIEPAGRCTLTDLLKGKGKTSSLLCGCRRGPEGQADREAARERERARLDSISSNNPSMQRSVSMGHVESPSRGRAADTCPPTTFTAGFCVDHDAHEMEDEDEGDEWLKSIVPCSASGIVPKHVHIKVAVDEKAAKKKWL</sequence>
<dbReference type="AlphaFoldDB" id="A0A8H5FBY7"/>
<gene>
    <name evidence="12" type="ORF">D9619_005792</name>
</gene>
<dbReference type="EMBL" id="JAACJJ010000001">
    <property type="protein sequence ID" value="KAF5330808.1"/>
    <property type="molecule type" value="Genomic_DNA"/>
</dbReference>
<feature type="compositionally biased region" description="Low complexity" evidence="10">
    <location>
        <begin position="447"/>
        <end position="462"/>
    </location>
</feature>
<feature type="compositionally biased region" description="Low complexity" evidence="10">
    <location>
        <begin position="689"/>
        <end position="698"/>
    </location>
</feature>
<protein>
    <recommendedName>
        <fullName evidence="1">non-specific serine/threonine protein kinase</fullName>
        <ecNumber evidence="1">2.7.11.1</ecNumber>
    </recommendedName>
</protein>
<feature type="compositionally biased region" description="Low complexity" evidence="10">
    <location>
        <begin position="473"/>
        <end position="490"/>
    </location>
</feature>
<feature type="compositionally biased region" description="Polar residues" evidence="10">
    <location>
        <begin position="736"/>
        <end position="756"/>
    </location>
</feature>
<dbReference type="GO" id="GO:0004674">
    <property type="term" value="F:protein serine/threonine kinase activity"/>
    <property type="evidence" value="ECO:0007669"/>
    <property type="project" value="UniProtKB-KW"/>
</dbReference>
<evidence type="ECO:0000256" key="7">
    <source>
        <dbReference type="ARBA" id="ARBA00047899"/>
    </source>
</evidence>
<dbReference type="OrthoDB" id="6513151at2759"/>
<feature type="compositionally biased region" description="Basic and acidic residues" evidence="10">
    <location>
        <begin position="859"/>
        <end position="877"/>
    </location>
</feature>
<comment type="caution">
    <text evidence="12">The sequence shown here is derived from an EMBL/GenBank/DDBJ whole genome shotgun (WGS) entry which is preliminary data.</text>
</comment>
<dbReference type="GO" id="GO:0005829">
    <property type="term" value="C:cytosol"/>
    <property type="evidence" value="ECO:0007669"/>
    <property type="project" value="TreeGrafter"/>
</dbReference>
<dbReference type="FunFam" id="1.10.510.10:FF:000595">
    <property type="entry name" value="Protein kinase, putative (AFU_orthologue AFUA_5G11840)"/>
    <property type="match status" value="1"/>
</dbReference>
<name>A0A8H5FBY7_9AGAR</name>
<dbReference type="SMART" id="SM00220">
    <property type="entry name" value="S_TKc"/>
    <property type="match status" value="1"/>
</dbReference>
<evidence type="ECO:0000256" key="9">
    <source>
        <dbReference type="PROSITE-ProRule" id="PRU10141"/>
    </source>
</evidence>
<dbReference type="Pfam" id="PF00069">
    <property type="entry name" value="Pkinase"/>
    <property type="match status" value="1"/>
</dbReference>
<keyword evidence="2" id="KW-0723">Serine/threonine-protein kinase</keyword>
<feature type="compositionally biased region" description="Low complexity" evidence="10">
    <location>
        <begin position="118"/>
        <end position="135"/>
    </location>
</feature>
<evidence type="ECO:0000256" key="3">
    <source>
        <dbReference type="ARBA" id="ARBA00022679"/>
    </source>
</evidence>
<dbReference type="PROSITE" id="PS00107">
    <property type="entry name" value="PROTEIN_KINASE_ATP"/>
    <property type="match status" value="1"/>
</dbReference>
<comment type="catalytic activity">
    <reaction evidence="8">
        <text>L-seryl-[protein] + ATP = O-phospho-L-seryl-[protein] + ADP + H(+)</text>
        <dbReference type="Rhea" id="RHEA:17989"/>
        <dbReference type="Rhea" id="RHEA-COMP:9863"/>
        <dbReference type="Rhea" id="RHEA-COMP:11604"/>
        <dbReference type="ChEBI" id="CHEBI:15378"/>
        <dbReference type="ChEBI" id="CHEBI:29999"/>
        <dbReference type="ChEBI" id="CHEBI:30616"/>
        <dbReference type="ChEBI" id="CHEBI:83421"/>
        <dbReference type="ChEBI" id="CHEBI:456216"/>
        <dbReference type="EC" id="2.7.11.1"/>
    </reaction>
</comment>
<keyword evidence="13" id="KW-1185">Reference proteome</keyword>
<evidence type="ECO:0000313" key="13">
    <source>
        <dbReference type="Proteomes" id="UP000567179"/>
    </source>
</evidence>
<feature type="compositionally biased region" description="Polar residues" evidence="10">
    <location>
        <begin position="513"/>
        <end position="526"/>
    </location>
</feature>
<organism evidence="12 13">
    <name type="scientific">Psilocybe cf. subviscida</name>
    <dbReference type="NCBI Taxonomy" id="2480587"/>
    <lineage>
        <taxon>Eukaryota</taxon>
        <taxon>Fungi</taxon>
        <taxon>Dikarya</taxon>
        <taxon>Basidiomycota</taxon>
        <taxon>Agaricomycotina</taxon>
        <taxon>Agaricomycetes</taxon>
        <taxon>Agaricomycetidae</taxon>
        <taxon>Agaricales</taxon>
        <taxon>Agaricineae</taxon>
        <taxon>Strophariaceae</taxon>
        <taxon>Psilocybe</taxon>
    </lineage>
</organism>
<keyword evidence="3" id="KW-0808">Transferase</keyword>
<dbReference type="InterPro" id="IPR000719">
    <property type="entry name" value="Prot_kinase_dom"/>
</dbReference>
<dbReference type="InterPro" id="IPR008271">
    <property type="entry name" value="Ser/Thr_kinase_AS"/>
</dbReference>
<dbReference type="EC" id="2.7.11.1" evidence="1"/>
<comment type="catalytic activity">
    <reaction evidence="7">
        <text>L-threonyl-[protein] + ATP = O-phospho-L-threonyl-[protein] + ADP + H(+)</text>
        <dbReference type="Rhea" id="RHEA:46608"/>
        <dbReference type="Rhea" id="RHEA-COMP:11060"/>
        <dbReference type="Rhea" id="RHEA-COMP:11605"/>
        <dbReference type="ChEBI" id="CHEBI:15378"/>
        <dbReference type="ChEBI" id="CHEBI:30013"/>
        <dbReference type="ChEBI" id="CHEBI:30616"/>
        <dbReference type="ChEBI" id="CHEBI:61977"/>
        <dbReference type="ChEBI" id="CHEBI:456216"/>
        <dbReference type="EC" id="2.7.11.1"/>
    </reaction>
</comment>
<dbReference type="PROSITE" id="PS50011">
    <property type="entry name" value="PROTEIN_KINASE_DOM"/>
    <property type="match status" value="1"/>
</dbReference>
<feature type="region of interest" description="Disordered" evidence="10">
    <location>
        <begin position="731"/>
        <end position="796"/>
    </location>
</feature>
<feature type="region of interest" description="Disordered" evidence="10">
    <location>
        <begin position="1"/>
        <end position="165"/>
    </location>
</feature>
<accession>A0A8H5FBY7</accession>
<feature type="region of interest" description="Disordered" evidence="10">
    <location>
        <begin position="859"/>
        <end position="906"/>
    </location>
</feature>
<dbReference type="InterPro" id="IPR017441">
    <property type="entry name" value="Protein_kinase_ATP_BS"/>
</dbReference>
<feature type="compositionally biased region" description="Acidic residues" evidence="10">
    <location>
        <begin position="702"/>
        <end position="716"/>
    </location>
</feature>
<feature type="compositionally biased region" description="Polar residues" evidence="10">
    <location>
        <begin position="879"/>
        <end position="891"/>
    </location>
</feature>
<dbReference type="GO" id="GO:0005524">
    <property type="term" value="F:ATP binding"/>
    <property type="evidence" value="ECO:0007669"/>
    <property type="project" value="UniProtKB-UniRule"/>
</dbReference>
<feature type="region of interest" description="Disordered" evidence="10">
    <location>
        <begin position="406"/>
        <end position="569"/>
    </location>
</feature>
<evidence type="ECO:0000256" key="4">
    <source>
        <dbReference type="ARBA" id="ARBA00022741"/>
    </source>
</evidence>
<dbReference type="PANTHER" id="PTHR24343:SF137">
    <property type="entry name" value="SERINE_THREONINE-PROTEIN KINASE HRK1"/>
    <property type="match status" value="1"/>
</dbReference>
<feature type="compositionally biased region" description="Low complexity" evidence="10">
    <location>
        <begin position="33"/>
        <end position="53"/>
    </location>
</feature>
<evidence type="ECO:0000313" key="12">
    <source>
        <dbReference type="EMBL" id="KAF5330808.1"/>
    </source>
</evidence>
<proteinExistence type="predicted"/>
<dbReference type="PANTHER" id="PTHR24343">
    <property type="entry name" value="SERINE/THREONINE KINASE"/>
    <property type="match status" value="1"/>
</dbReference>
<dbReference type="Gene3D" id="1.10.510.10">
    <property type="entry name" value="Transferase(Phosphotransferase) domain 1"/>
    <property type="match status" value="1"/>
</dbReference>